<dbReference type="InterPro" id="IPR004045">
    <property type="entry name" value="Glutathione_S-Trfase_N"/>
</dbReference>
<dbReference type="InterPro" id="IPR010987">
    <property type="entry name" value="Glutathione-S-Trfase_C-like"/>
</dbReference>
<dbReference type="FunFam" id="3.40.30.10:FF:000039">
    <property type="entry name" value="Glutathione S-transferase domain"/>
    <property type="match status" value="1"/>
</dbReference>
<dbReference type="EMBL" id="LXEP01000056">
    <property type="protein sequence ID" value="OAT16386.1"/>
    <property type="molecule type" value="Genomic_DNA"/>
</dbReference>
<dbReference type="SUPFAM" id="SSF47616">
    <property type="entry name" value="GST C-terminal domain-like"/>
    <property type="match status" value="1"/>
</dbReference>
<dbReference type="GO" id="GO:0016740">
    <property type="term" value="F:transferase activity"/>
    <property type="evidence" value="ECO:0007669"/>
    <property type="project" value="UniProtKB-KW"/>
</dbReference>
<gene>
    <name evidence="6" type="ORF">M977_04635</name>
</gene>
<name>A0A1B7HLF5_9ENTR</name>
<dbReference type="Gene3D" id="1.20.1050.10">
    <property type="match status" value="1"/>
</dbReference>
<organism evidence="6 7">
    <name type="scientific">Buttiauxella gaviniae ATCC 51604</name>
    <dbReference type="NCBI Taxonomy" id="1354253"/>
    <lineage>
        <taxon>Bacteria</taxon>
        <taxon>Pseudomonadati</taxon>
        <taxon>Pseudomonadota</taxon>
        <taxon>Gammaproteobacteria</taxon>
        <taxon>Enterobacterales</taxon>
        <taxon>Enterobacteriaceae</taxon>
        <taxon>Buttiauxella</taxon>
    </lineage>
</organism>
<dbReference type="SFLD" id="SFLDG00358">
    <property type="entry name" value="Main_(cytGST)"/>
    <property type="match status" value="1"/>
</dbReference>
<comment type="similarity">
    <text evidence="1 3">Belongs to the GST superfamily.</text>
</comment>
<evidence type="ECO:0000313" key="7">
    <source>
        <dbReference type="Proteomes" id="UP000078504"/>
    </source>
</evidence>
<feature type="domain" description="GST N-terminal" evidence="4">
    <location>
        <begin position="61"/>
        <end position="143"/>
    </location>
</feature>
<evidence type="ECO:0000256" key="1">
    <source>
        <dbReference type="ARBA" id="ARBA00007409"/>
    </source>
</evidence>
<reference evidence="6 7" key="1">
    <citation type="submission" date="2016-04" db="EMBL/GenBank/DDBJ databases">
        <title>ATOL: Assembling a taxonomically balanced genome-scale reconstruction of the evolutionary history of the Enterobacteriaceae.</title>
        <authorList>
            <person name="Plunkett G.III."/>
            <person name="Neeno-Eckwall E.C."/>
            <person name="Glasner J.D."/>
            <person name="Perna N.T."/>
        </authorList>
    </citation>
    <scope>NUCLEOTIDE SEQUENCE [LARGE SCALE GENOMIC DNA]</scope>
    <source>
        <strain evidence="6 7">ATCC 51604</strain>
    </source>
</reference>
<dbReference type="InterPro" id="IPR004046">
    <property type="entry name" value="GST_C"/>
</dbReference>
<dbReference type="Pfam" id="PF00043">
    <property type="entry name" value="GST_C"/>
    <property type="match status" value="1"/>
</dbReference>
<dbReference type="Pfam" id="PF02798">
    <property type="entry name" value="GST_N"/>
    <property type="match status" value="1"/>
</dbReference>
<dbReference type="PATRIC" id="fig|1354253.4.peg.4784"/>
<dbReference type="InterPro" id="IPR040079">
    <property type="entry name" value="Glutathione_S-Trfase"/>
</dbReference>
<dbReference type="InterPro" id="IPR036249">
    <property type="entry name" value="Thioredoxin-like_sf"/>
</dbReference>
<dbReference type="PROSITE" id="PS50404">
    <property type="entry name" value="GST_NTER"/>
    <property type="match status" value="1"/>
</dbReference>
<evidence type="ECO:0000256" key="3">
    <source>
        <dbReference type="RuleBase" id="RU003494"/>
    </source>
</evidence>
<evidence type="ECO:0000313" key="6">
    <source>
        <dbReference type="EMBL" id="OAT16386.1"/>
    </source>
</evidence>
<sequence length="273" mass="31915">MVTSSDYTGFPEPCEQHVDELQGEIGYVLSSWLPLSMNVVARITGAVQLKINLVYAKEVFQMLEVWGRKTSSNVQALMWCIGELELPYQRYDVGHKYGGTDSDEFYLLNPNRTIPVIRDNGGLPFWETGAILRYLACRYGHETFWPKDVLERTSVDRWTEWAKISVAMNFNEPIFWRVVRTPAHLRDSTAIKKAVESFEKRLMIAETQLTQYQYLAGNDFTLADIQFGHVLFRYFDIDISRAKLPQLRKYYEGLRQRSPYREHVMVSYEELRV</sequence>
<dbReference type="PANTHER" id="PTHR44051">
    <property type="entry name" value="GLUTATHIONE S-TRANSFERASE-RELATED"/>
    <property type="match status" value="1"/>
</dbReference>
<evidence type="ECO:0000259" key="5">
    <source>
        <dbReference type="PROSITE" id="PS50405"/>
    </source>
</evidence>
<dbReference type="Gene3D" id="3.40.30.10">
    <property type="entry name" value="Glutaredoxin"/>
    <property type="match status" value="1"/>
</dbReference>
<evidence type="ECO:0000259" key="4">
    <source>
        <dbReference type="PROSITE" id="PS50404"/>
    </source>
</evidence>
<proteinExistence type="inferred from homology"/>
<evidence type="ECO:0000256" key="2">
    <source>
        <dbReference type="ARBA" id="ARBA00022679"/>
    </source>
</evidence>
<accession>A0A1B7HLF5</accession>
<dbReference type="InterPro" id="IPR036282">
    <property type="entry name" value="Glutathione-S-Trfase_C_sf"/>
</dbReference>
<protein>
    <submittedName>
        <fullName evidence="6">Putative glutathione S-transferase</fullName>
    </submittedName>
</protein>
<dbReference type="SFLD" id="SFLDS00019">
    <property type="entry name" value="Glutathione_Transferase_(cytos"/>
    <property type="match status" value="1"/>
</dbReference>
<dbReference type="PANTHER" id="PTHR44051:SF19">
    <property type="entry name" value="DISULFIDE-BOND OXIDOREDUCTASE YFCG"/>
    <property type="match status" value="1"/>
</dbReference>
<comment type="caution">
    <text evidence="6">The sequence shown here is derived from an EMBL/GenBank/DDBJ whole genome shotgun (WGS) entry which is preliminary data.</text>
</comment>
<dbReference type="AlphaFoldDB" id="A0A1B7HLF5"/>
<dbReference type="SUPFAM" id="SSF52833">
    <property type="entry name" value="Thioredoxin-like"/>
    <property type="match status" value="1"/>
</dbReference>
<keyword evidence="2 6" id="KW-0808">Transferase</keyword>
<dbReference type="SFLD" id="SFLDG01150">
    <property type="entry name" value="Main.1:_Beta-like"/>
    <property type="match status" value="1"/>
</dbReference>
<feature type="domain" description="GST C-terminal" evidence="5">
    <location>
        <begin position="148"/>
        <end position="273"/>
    </location>
</feature>
<dbReference type="Proteomes" id="UP000078504">
    <property type="component" value="Unassembled WGS sequence"/>
</dbReference>
<dbReference type="PROSITE" id="PS50405">
    <property type="entry name" value="GST_CTER"/>
    <property type="match status" value="1"/>
</dbReference>
<dbReference type="CDD" id="cd03047">
    <property type="entry name" value="GST_N_2"/>
    <property type="match status" value="1"/>
</dbReference>